<dbReference type="InterPro" id="IPR027417">
    <property type="entry name" value="P-loop_NTPase"/>
</dbReference>
<evidence type="ECO:0000256" key="17">
    <source>
        <dbReference type="SAM" id="Coils"/>
    </source>
</evidence>
<comment type="caution">
    <text evidence="19">The sequence shown here is derived from an EMBL/GenBank/DDBJ whole genome shotgun (WGS) entry which is preliminary data.</text>
</comment>
<dbReference type="GO" id="GO:0030496">
    <property type="term" value="C:midbody"/>
    <property type="evidence" value="ECO:0007669"/>
    <property type="project" value="UniProtKB-SubCell"/>
</dbReference>
<evidence type="ECO:0000256" key="11">
    <source>
        <dbReference type="ARBA" id="ARBA00023136"/>
    </source>
</evidence>
<feature type="coiled-coil region" evidence="17">
    <location>
        <begin position="333"/>
        <end position="364"/>
    </location>
</feature>
<keyword evidence="9" id="KW-0498">Mitosis</keyword>
<dbReference type="OrthoDB" id="416553at2759"/>
<comment type="similarity">
    <text evidence="15 16">Belongs to the TRAFAC class TrmE-Era-EngA-EngB-Septin-like GTPase superfamily. Septin GTPase family.</text>
</comment>
<keyword evidence="20" id="KW-1185">Reference proteome</keyword>
<keyword evidence="10 16" id="KW-0342">GTP-binding</keyword>
<dbReference type="GO" id="GO:0051301">
    <property type="term" value="P:cell division"/>
    <property type="evidence" value="ECO:0007669"/>
    <property type="project" value="UniProtKB-KW"/>
</dbReference>
<dbReference type="PANTHER" id="PTHR18884">
    <property type="entry name" value="SEPTIN"/>
    <property type="match status" value="1"/>
</dbReference>
<evidence type="ECO:0000256" key="7">
    <source>
        <dbReference type="ARBA" id="ARBA00022618"/>
    </source>
</evidence>
<reference evidence="19 20" key="1">
    <citation type="journal article" date="2018" name="Sci. Rep.">
        <title>Genomic signatures of local adaptation to the degree of environmental predictability in rotifers.</title>
        <authorList>
            <person name="Franch-Gras L."/>
            <person name="Hahn C."/>
            <person name="Garcia-Roger E.M."/>
            <person name="Carmona M.J."/>
            <person name="Serra M."/>
            <person name="Gomez A."/>
        </authorList>
    </citation>
    <scope>NUCLEOTIDE SEQUENCE [LARGE SCALE GENOMIC DNA]</scope>
    <source>
        <strain evidence="19">HYR1</strain>
    </source>
</reference>
<evidence type="ECO:0000256" key="13">
    <source>
        <dbReference type="ARBA" id="ARBA00023273"/>
    </source>
</evidence>
<dbReference type="PRINTS" id="PR01740">
    <property type="entry name" value="SEPTIN2"/>
</dbReference>
<evidence type="ECO:0000256" key="10">
    <source>
        <dbReference type="ARBA" id="ARBA00023134"/>
    </source>
</evidence>
<gene>
    <name evidence="19" type="ORF">BpHYR1_052230</name>
</gene>
<dbReference type="AlphaFoldDB" id="A0A3M7TA33"/>
<dbReference type="PIRSF" id="PIRSF006698">
    <property type="entry name" value="Septin"/>
    <property type="match status" value="1"/>
</dbReference>
<evidence type="ECO:0000259" key="18">
    <source>
        <dbReference type="PROSITE" id="PS51719"/>
    </source>
</evidence>
<keyword evidence="12" id="KW-0206">Cytoskeleton</keyword>
<name>A0A3M7TA33_BRAPC</name>
<keyword evidence="8 16" id="KW-0547">Nucleotide-binding</keyword>
<keyword evidence="11" id="KW-0472">Membrane</keyword>
<dbReference type="GO" id="GO:0005819">
    <property type="term" value="C:spindle"/>
    <property type="evidence" value="ECO:0007669"/>
    <property type="project" value="UniProtKB-SubCell"/>
</dbReference>
<dbReference type="InterPro" id="IPR016491">
    <property type="entry name" value="Septin"/>
</dbReference>
<keyword evidence="6" id="KW-0963">Cytoplasm</keyword>
<evidence type="ECO:0000256" key="14">
    <source>
        <dbReference type="ARBA" id="ARBA00023306"/>
    </source>
</evidence>
<evidence type="ECO:0000256" key="2">
    <source>
        <dbReference type="ARBA" id="ARBA00004214"/>
    </source>
</evidence>
<dbReference type="FunFam" id="3.40.50.300:FF:000064">
    <property type="entry name" value="Septin 4"/>
    <property type="match status" value="1"/>
</dbReference>
<dbReference type="Pfam" id="PF00735">
    <property type="entry name" value="Septin"/>
    <property type="match status" value="1"/>
</dbReference>
<keyword evidence="7" id="KW-0132">Cell division</keyword>
<evidence type="ECO:0000256" key="12">
    <source>
        <dbReference type="ARBA" id="ARBA00023212"/>
    </source>
</evidence>
<accession>A0A3M7TA33</accession>
<evidence type="ECO:0000313" key="19">
    <source>
        <dbReference type="EMBL" id="RNA44942.1"/>
    </source>
</evidence>
<keyword evidence="17" id="KW-0175">Coiled coil</keyword>
<dbReference type="EMBL" id="REGN01000043">
    <property type="protein sequence ID" value="RNA44942.1"/>
    <property type="molecule type" value="Genomic_DNA"/>
</dbReference>
<evidence type="ECO:0000256" key="6">
    <source>
        <dbReference type="ARBA" id="ARBA00022490"/>
    </source>
</evidence>
<dbReference type="GO" id="GO:0005737">
    <property type="term" value="C:cytoplasm"/>
    <property type="evidence" value="ECO:0007669"/>
    <property type="project" value="UniProtKB-ARBA"/>
</dbReference>
<dbReference type="PROSITE" id="PS51719">
    <property type="entry name" value="G_SEPTIN"/>
    <property type="match status" value="1"/>
</dbReference>
<dbReference type="SUPFAM" id="SSF52540">
    <property type="entry name" value="P-loop containing nucleoside triphosphate hydrolases"/>
    <property type="match status" value="1"/>
</dbReference>
<dbReference type="InterPro" id="IPR008113">
    <property type="entry name" value="Septin2"/>
</dbReference>
<evidence type="ECO:0000256" key="15">
    <source>
        <dbReference type="PIRNR" id="PIRNR006698"/>
    </source>
</evidence>
<keyword evidence="13" id="KW-0966">Cell projection</keyword>
<keyword evidence="5" id="KW-1003">Cell membrane</keyword>
<evidence type="ECO:0000256" key="16">
    <source>
        <dbReference type="RuleBase" id="RU004560"/>
    </source>
</evidence>
<comment type="subcellular location">
    <subcellularLocation>
        <location evidence="3">Cell projection</location>
        <location evidence="3">Cilium membrane</location>
    </subcellularLocation>
    <subcellularLocation>
        <location evidence="4">Cleavage furrow</location>
    </subcellularLocation>
    <subcellularLocation>
        <location evidence="1">Cytoplasm</location>
        <location evidence="1">Cytoskeleton</location>
        <location evidence="1">Spindle</location>
    </subcellularLocation>
    <subcellularLocation>
        <location evidence="2">Midbody</location>
    </subcellularLocation>
</comment>
<evidence type="ECO:0000313" key="20">
    <source>
        <dbReference type="Proteomes" id="UP000276133"/>
    </source>
</evidence>
<sequence>MTGKLSISSNGSNDSNQSYVGFANLPNQVHRKFVKKGFEFTLMVLGESGLGKSTLINSLFLTDLYPERPIPNASEKIKKTVNIEASTVEIEERGVKLRLTIVDTPGFGDSVDATDCYKSIIKYIDDQFERFLNDESGLNRRNISDNRVHCCFYFIAPWGHGLKPLDIECMRALQNKVNIVPIIAKADTLTMHEVKRLKTRIIKELNENSIQIYKIPDCDSDEDEEFKSQNKQLKDAIPFAVVGSSQTIEVRGRRVRGRLYPWGVVEVENVEHNDFLKLRSMLITHMQDLQEVTHEVHYENFRSERLGSHENSRRYKEKDLNDSNCDDIMSLDKDKILKEKEEELRRMQEMVAKMQAQMMQAQLTEKNKAVVN</sequence>
<keyword evidence="14" id="KW-0131">Cell cycle</keyword>
<dbReference type="GO" id="GO:0005525">
    <property type="term" value="F:GTP binding"/>
    <property type="evidence" value="ECO:0007669"/>
    <property type="project" value="UniProtKB-UniRule"/>
</dbReference>
<dbReference type="STRING" id="10195.A0A3M7TA33"/>
<feature type="domain" description="Septin-type G" evidence="18">
    <location>
        <begin position="36"/>
        <end position="308"/>
    </location>
</feature>
<dbReference type="Gene3D" id="3.40.50.300">
    <property type="entry name" value="P-loop containing nucleotide triphosphate hydrolases"/>
    <property type="match status" value="1"/>
</dbReference>
<dbReference type="InterPro" id="IPR030379">
    <property type="entry name" value="G_SEPTIN_dom"/>
</dbReference>
<evidence type="ECO:0000256" key="1">
    <source>
        <dbReference type="ARBA" id="ARBA00004186"/>
    </source>
</evidence>
<organism evidence="19 20">
    <name type="scientific">Brachionus plicatilis</name>
    <name type="common">Marine rotifer</name>
    <name type="synonym">Brachionus muelleri</name>
    <dbReference type="NCBI Taxonomy" id="10195"/>
    <lineage>
        <taxon>Eukaryota</taxon>
        <taxon>Metazoa</taxon>
        <taxon>Spiralia</taxon>
        <taxon>Gnathifera</taxon>
        <taxon>Rotifera</taxon>
        <taxon>Eurotatoria</taxon>
        <taxon>Monogononta</taxon>
        <taxon>Pseudotrocha</taxon>
        <taxon>Ploima</taxon>
        <taxon>Brachionidae</taxon>
        <taxon>Brachionus</taxon>
    </lineage>
</organism>
<dbReference type="CDD" id="cd01850">
    <property type="entry name" value="CDC_Septin"/>
    <property type="match status" value="1"/>
</dbReference>
<dbReference type="GO" id="GO:0060170">
    <property type="term" value="C:ciliary membrane"/>
    <property type="evidence" value="ECO:0007669"/>
    <property type="project" value="UniProtKB-SubCell"/>
</dbReference>
<proteinExistence type="inferred from homology"/>
<evidence type="ECO:0000256" key="4">
    <source>
        <dbReference type="ARBA" id="ARBA00004626"/>
    </source>
</evidence>
<dbReference type="GO" id="GO:0032154">
    <property type="term" value="C:cleavage furrow"/>
    <property type="evidence" value="ECO:0007669"/>
    <property type="project" value="UniProtKB-SubCell"/>
</dbReference>
<evidence type="ECO:0000256" key="8">
    <source>
        <dbReference type="ARBA" id="ARBA00022741"/>
    </source>
</evidence>
<evidence type="ECO:0000256" key="9">
    <source>
        <dbReference type="ARBA" id="ARBA00022776"/>
    </source>
</evidence>
<evidence type="ECO:0000256" key="5">
    <source>
        <dbReference type="ARBA" id="ARBA00022475"/>
    </source>
</evidence>
<protein>
    <recommendedName>
        <fullName evidence="15">Septin</fullName>
    </recommendedName>
</protein>
<dbReference type="Proteomes" id="UP000276133">
    <property type="component" value="Unassembled WGS sequence"/>
</dbReference>
<evidence type="ECO:0000256" key="3">
    <source>
        <dbReference type="ARBA" id="ARBA00004309"/>
    </source>
</evidence>